<accession>A0A2V2MWS5</accession>
<keyword evidence="2" id="KW-0436">Ligase</keyword>
<dbReference type="Pfam" id="PF00501">
    <property type="entry name" value="AMP-binding"/>
    <property type="match status" value="1"/>
</dbReference>
<dbReference type="Proteomes" id="UP000245657">
    <property type="component" value="Unassembled WGS sequence"/>
</dbReference>
<dbReference type="InterPro" id="IPR025110">
    <property type="entry name" value="AMP-bd_C"/>
</dbReference>
<feature type="domain" description="AMP-dependent synthetase/ligase" evidence="5">
    <location>
        <begin position="87"/>
        <end position="449"/>
    </location>
</feature>
<sequence length="614" mass="70355">MEDDLTKRIDQECNARQLSRSDWITEACARQLKRLSGFGIYPCGQSGPLIDDSPALVRHNMQNYEETYRNFKIEVPEYFNFGFDVIDAWAKKDRNKLAMVWTNQQEAEHFFTFRDISRRSNQIVNMLIKYKIGKGDKVLIMLPRVPEWWFMTIALIKVGAIYIPAPTMLTQKDIEYRINAADVKMVITSEENADKVEAASSHCPSLEVKMINDAQRPGWISYLTELDYPAPVSSRIVNLKGLRKTKSSDPMVMFFSSGTTGEPKMVVHTHDYPLGHIVTARFWHDLRSNDLHFTVSDTGWAKSAWGKLFGQWIEGSAIFVYDYRHKFNATELLPLIEKYGITTFCAPPTIYRMLVMADLRKYDFSELRHCVSAGEMINPEVIKAWKDMTGLEVYEGYGQTELVLCVGTFPCMQPKYGSMGKPSPGWHIELHDEDGKPVKPGEEGSIAISVNPKPVGMFLEYHNNDEANKNAFRNGFYYSGDRAMMDEDGYFWFVGRDDDVIKASGYRIGPFEVENSLIEHPAVGETAVVGSPDIIRGFVVKAFVVLKEGYKPSEQLAREIQDYVKGVTAPYKYPRKIEFVTELPKTISGKIKRKDLRELEMKRFEEEQRDGKHR</sequence>
<dbReference type="InterPro" id="IPR045851">
    <property type="entry name" value="AMP-bd_C_sf"/>
</dbReference>
<dbReference type="InterPro" id="IPR020845">
    <property type="entry name" value="AMP-binding_CS"/>
</dbReference>
<dbReference type="InterPro" id="IPR051087">
    <property type="entry name" value="Mitochondrial_ACSM"/>
</dbReference>
<evidence type="ECO:0000313" key="8">
    <source>
        <dbReference type="Proteomes" id="UP000245657"/>
    </source>
</evidence>
<dbReference type="Gene3D" id="3.40.50.12780">
    <property type="entry name" value="N-terminal domain of ligase-like"/>
    <property type="match status" value="1"/>
</dbReference>
<dbReference type="AlphaFoldDB" id="A0A2V2MWS5"/>
<evidence type="ECO:0000256" key="4">
    <source>
        <dbReference type="ARBA" id="ARBA00022840"/>
    </source>
</evidence>
<dbReference type="GO" id="GO:0005524">
    <property type="term" value="F:ATP binding"/>
    <property type="evidence" value="ECO:0007669"/>
    <property type="project" value="UniProtKB-KW"/>
</dbReference>
<reference evidence="7 8" key="1">
    <citation type="submission" date="2018-05" db="EMBL/GenBank/DDBJ databases">
        <title>Draft genome of Methanospirillum lacunae Ki8-1.</title>
        <authorList>
            <person name="Dueholm M.S."/>
            <person name="Nielsen P.H."/>
            <person name="Bakmann L.F."/>
            <person name="Otzen D.E."/>
        </authorList>
    </citation>
    <scope>NUCLEOTIDE SEQUENCE [LARGE SCALE GENOMIC DNA]</scope>
    <source>
        <strain evidence="7 8">Ki8-1</strain>
    </source>
</reference>
<comment type="caution">
    <text evidence="7">The sequence shown here is derived from an EMBL/GenBank/DDBJ whole genome shotgun (WGS) entry which is preliminary data.</text>
</comment>
<keyword evidence="4" id="KW-0067">ATP-binding</keyword>
<keyword evidence="8" id="KW-1185">Reference proteome</keyword>
<dbReference type="EMBL" id="QGMY01000007">
    <property type="protein sequence ID" value="PWR72352.1"/>
    <property type="molecule type" value="Genomic_DNA"/>
</dbReference>
<dbReference type="GO" id="GO:0006633">
    <property type="term" value="P:fatty acid biosynthetic process"/>
    <property type="evidence" value="ECO:0007669"/>
    <property type="project" value="TreeGrafter"/>
</dbReference>
<evidence type="ECO:0000256" key="3">
    <source>
        <dbReference type="ARBA" id="ARBA00022741"/>
    </source>
</evidence>
<evidence type="ECO:0000256" key="1">
    <source>
        <dbReference type="ARBA" id="ARBA00006432"/>
    </source>
</evidence>
<keyword evidence="3" id="KW-0547">Nucleotide-binding</keyword>
<dbReference type="PANTHER" id="PTHR43605:SF10">
    <property type="entry name" value="ACYL-COA SYNTHETASE MEDIUM CHAIN FAMILY MEMBER 3"/>
    <property type="match status" value="1"/>
</dbReference>
<dbReference type="PANTHER" id="PTHR43605">
    <property type="entry name" value="ACYL-COENZYME A SYNTHETASE"/>
    <property type="match status" value="1"/>
</dbReference>
<evidence type="ECO:0000259" key="5">
    <source>
        <dbReference type="Pfam" id="PF00501"/>
    </source>
</evidence>
<dbReference type="GO" id="GO:0016405">
    <property type="term" value="F:CoA-ligase activity"/>
    <property type="evidence" value="ECO:0007669"/>
    <property type="project" value="UniProtKB-ARBA"/>
</dbReference>
<dbReference type="GO" id="GO:0006637">
    <property type="term" value="P:acyl-CoA metabolic process"/>
    <property type="evidence" value="ECO:0007669"/>
    <property type="project" value="TreeGrafter"/>
</dbReference>
<dbReference type="GO" id="GO:0004321">
    <property type="term" value="F:fatty-acyl-CoA synthase activity"/>
    <property type="evidence" value="ECO:0007669"/>
    <property type="project" value="TreeGrafter"/>
</dbReference>
<evidence type="ECO:0000313" key="7">
    <source>
        <dbReference type="EMBL" id="PWR72352.1"/>
    </source>
</evidence>
<dbReference type="GO" id="GO:0015645">
    <property type="term" value="F:fatty acid ligase activity"/>
    <property type="evidence" value="ECO:0007669"/>
    <property type="project" value="TreeGrafter"/>
</dbReference>
<evidence type="ECO:0000256" key="2">
    <source>
        <dbReference type="ARBA" id="ARBA00022598"/>
    </source>
</evidence>
<evidence type="ECO:0000259" key="6">
    <source>
        <dbReference type="Pfam" id="PF13193"/>
    </source>
</evidence>
<proteinExistence type="inferred from homology"/>
<dbReference type="Gene3D" id="3.30.300.30">
    <property type="match status" value="1"/>
</dbReference>
<feature type="domain" description="AMP-binding enzyme C-terminal" evidence="6">
    <location>
        <begin position="512"/>
        <end position="590"/>
    </location>
</feature>
<name>A0A2V2MWS5_9EURY</name>
<dbReference type="PROSITE" id="PS00455">
    <property type="entry name" value="AMP_BINDING"/>
    <property type="match status" value="1"/>
</dbReference>
<comment type="similarity">
    <text evidence="1">Belongs to the ATP-dependent AMP-binding enzyme family.</text>
</comment>
<protein>
    <submittedName>
        <fullName evidence="7">Acyl-CoA synthetase</fullName>
    </submittedName>
</protein>
<dbReference type="InterPro" id="IPR000873">
    <property type="entry name" value="AMP-dep_synth/lig_dom"/>
</dbReference>
<dbReference type="SUPFAM" id="SSF56801">
    <property type="entry name" value="Acetyl-CoA synthetase-like"/>
    <property type="match status" value="1"/>
</dbReference>
<dbReference type="FunFam" id="3.30.300.30:FF:000005">
    <property type="entry name" value="Acyl-coenzyme A synthetase ACSM5, mitochondrial"/>
    <property type="match status" value="1"/>
</dbReference>
<dbReference type="InterPro" id="IPR042099">
    <property type="entry name" value="ANL_N_sf"/>
</dbReference>
<gene>
    <name evidence="7" type="ORF">DK846_10040</name>
</gene>
<dbReference type="Pfam" id="PF13193">
    <property type="entry name" value="AMP-binding_C"/>
    <property type="match status" value="1"/>
</dbReference>
<organism evidence="7 8">
    <name type="scientific">Methanospirillum lacunae</name>
    <dbReference type="NCBI Taxonomy" id="668570"/>
    <lineage>
        <taxon>Archaea</taxon>
        <taxon>Methanobacteriati</taxon>
        <taxon>Methanobacteriota</taxon>
        <taxon>Stenosarchaea group</taxon>
        <taxon>Methanomicrobia</taxon>
        <taxon>Methanomicrobiales</taxon>
        <taxon>Methanospirillaceae</taxon>
        <taxon>Methanospirillum</taxon>
    </lineage>
</organism>